<comment type="similarity">
    <text evidence="1">Belongs to the GET4 family.</text>
</comment>
<evidence type="ECO:0000256" key="1">
    <source>
        <dbReference type="ARBA" id="ARBA00005351"/>
    </source>
</evidence>
<name>A0A550CIX0_9AGAR</name>
<evidence type="ECO:0008006" key="5">
    <source>
        <dbReference type="Google" id="ProtNLM"/>
    </source>
</evidence>
<sequence>MASSSSSRALNAILPQIAGSPYEAHQKARTFAARYVKSGQFDTAIDVLFQSARELLKNGQAGSGVDLAGFMLEVYEAKSEAVTDESRGRVTQLIALTGAEGSWRKTLIDKSIAWSAKHGAYPSGDPDLHHYVGALLVKEGAYDTAESQLLTAGLRDSARLLAEAYIRWMEAGGEPGNYALKGVLPYLLNGNILAARAFITKFVSLLPQSELISSPPLQAGDSVELVQTKDGLINFCQAAVLLCQRANGDRNKVMRESWVRLCGTYQSRGGVLAHPEVRKILNDIGGLYFALPPPRGQAGNPLGDMMSSLFGGGTPQAQPARRMLAPALPSPAVPQGLD</sequence>
<dbReference type="PANTHER" id="PTHR12875:SF0">
    <property type="entry name" value="GOLGI TO ER TRAFFIC PROTEIN 4 HOMOLOG"/>
    <property type="match status" value="1"/>
</dbReference>
<dbReference type="Pfam" id="PF04190">
    <property type="entry name" value="GET4"/>
    <property type="match status" value="1"/>
</dbReference>
<dbReference type="InterPro" id="IPR011990">
    <property type="entry name" value="TPR-like_helical_dom_sf"/>
</dbReference>
<dbReference type="OrthoDB" id="10252405at2759"/>
<dbReference type="AlphaFoldDB" id="A0A550CIX0"/>
<dbReference type="GO" id="GO:0005829">
    <property type="term" value="C:cytosol"/>
    <property type="evidence" value="ECO:0007669"/>
    <property type="project" value="TreeGrafter"/>
</dbReference>
<organism evidence="3 4">
    <name type="scientific">Schizophyllum amplum</name>
    <dbReference type="NCBI Taxonomy" id="97359"/>
    <lineage>
        <taxon>Eukaryota</taxon>
        <taxon>Fungi</taxon>
        <taxon>Dikarya</taxon>
        <taxon>Basidiomycota</taxon>
        <taxon>Agaricomycotina</taxon>
        <taxon>Agaricomycetes</taxon>
        <taxon>Agaricomycetidae</taxon>
        <taxon>Agaricales</taxon>
        <taxon>Schizophyllaceae</taxon>
        <taxon>Schizophyllum</taxon>
    </lineage>
</organism>
<evidence type="ECO:0000313" key="4">
    <source>
        <dbReference type="Proteomes" id="UP000320762"/>
    </source>
</evidence>
<gene>
    <name evidence="3" type="ORF">BD626DRAFT_399794</name>
</gene>
<accession>A0A550CIX0</accession>
<dbReference type="GO" id="GO:0045048">
    <property type="term" value="P:protein insertion into ER membrane"/>
    <property type="evidence" value="ECO:0007669"/>
    <property type="project" value="InterPro"/>
</dbReference>
<dbReference type="Proteomes" id="UP000320762">
    <property type="component" value="Unassembled WGS sequence"/>
</dbReference>
<evidence type="ECO:0000313" key="3">
    <source>
        <dbReference type="EMBL" id="TRM64727.1"/>
    </source>
</evidence>
<feature type="region of interest" description="Disordered" evidence="2">
    <location>
        <begin position="300"/>
        <end position="319"/>
    </location>
</feature>
<keyword evidence="4" id="KW-1185">Reference proteome</keyword>
<dbReference type="Gene3D" id="1.25.40.10">
    <property type="entry name" value="Tetratricopeptide repeat domain"/>
    <property type="match status" value="1"/>
</dbReference>
<comment type="caution">
    <text evidence="3">The sequence shown here is derived from an EMBL/GenBank/DDBJ whole genome shotgun (WGS) entry which is preliminary data.</text>
</comment>
<proteinExistence type="inferred from homology"/>
<dbReference type="EMBL" id="VDMD01000006">
    <property type="protein sequence ID" value="TRM64727.1"/>
    <property type="molecule type" value="Genomic_DNA"/>
</dbReference>
<dbReference type="STRING" id="97359.A0A550CIX0"/>
<evidence type="ECO:0000256" key="2">
    <source>
        <dbReference type="SAM" id="MobiDB-lite"/>
    </source>
</evidence>
<dbReference type="PANTHER" id="PTHR12875">
    <property type="entry name" value="GOLGI TO ER TRAFFIC PROTEIN 4 HOMOLOG"/>
    <property type="match status" value="1"/>
</dbReference>
<reference evidence="3 4" key="1">
    <citation type="journal article" date="2019" name="New Phytol.">
        <title>Comparative genomics reveals unique wood-decay strategies and fruiting body development in the Schizophyllaceae.</title>
        <authorList>
            <person name="Almasi E."/>
            <person name="Sahu N."/>
            <person name="Krizsan K."/>
            <person name="Balint B."/>
            <person name="Kovacs G.M."/>
            <person name="Kiss B."/>
            <person name="Cseklye J."/>
            <person name="Drula E."/>
            <person name="Henrissat B."/>
            <person name="Nagy I."/>
            <person name="Chovatia M."/>
            <person name="Adam C."/>
            <person name="LaButti K."/>
            <person name="Lipzen A."/>
            <person name="Riley R."/>
            <person name="Grigoriev I.V."/>
            <person name="Nagy L.G."/>
        </authorList>
    </citation>
    <scope>NUCLEOTIDE SEQUENCE [LARGE SCALE GENOMIC DNA]</scope>
    <source>
        <strain evidence="3 4">NL-1724</strain>
    </source>
</reference>
<protein>
    <recommendedName>
        <fullName evidence="5">Cytoplasmic protein</fullName>
    </recommendedName>
</protein>
<dbReference type="InterPro" id="IPR007317">
    <property type="entry name" value="GET4"/>
</dbReference>